<organism evidence="2 3">
    <name type="scientific">Glonium stellatum</name>
    <dbReference type="NCBI Taxonomy" id="574774"/>
    <lineage>
        <taxon>Eukaryota</taxon>
        <taxon>Fungi</taxon>
        <taxon>Dikarya</taxon>
        <taxon>Ascomycota</taxon>
        <taxon>Pezizomycotina</taxon>
        <taxon>Dothideomycetes</taxon>
        <taxon>Pleosporomycetidae</taxon>
        <taxon>Gloniales</taxon>
        <taxon>Gloniaceae</taxon>
        <taxon>Glonium</taxon>
    </lineage>
</organism>
<evidence type="ECO:0000313" key="3">
    <source>
        <dbReference type="Proteomes" id="UP000250140"/>
    </source>
</evidence>
<protein>
    <submittedName>
        <fullName evidence="2">Uncharacterized protein</fullName>
    </submittedName>
</protein>
<evidence type="ECO:0000313" key="2">
    <source>
        <dbReference type="EMBL" id="OCL09146.1"/>
    </source>
</evidence>
<proteinExistence type="predicted"/>
<dbReference type="AlphaFoldDB" id="A0A8E2F2X2"/>
<reference evidence="2 3" key="1">
    <citation type="journal article" date="2016" name="Nat. Commun.">
        <title>Ectomycorrhizal ecology is imprinted in the genome of the dominant symbiotic fungus Cenococcum geophilum.</title>
        <authorList>
            <consortium name="DOE Joint Genome Institute"/>
            <person name="Peter M."/>
            <person name="Kohler A."/>
            <person name="Ohm R.A."/>
            <person name="Kuo A."/>
            <person name="Krutzmann J."/>
            <person name="Morin E."/>
            <person name="Arend M."/>
            <person name="Barry K.W."/>
            <person name="Binder M."/>
            <person name="Choi C."/>
            <person name="Clum A."/>
            <person name="Copeland A."/>
            <person name="Grisel N."/>
            <person name="Haridas S."/>
            <person name="Kipfer T."/>
            <person name="LaButti K."/>
            <person name="Lindquist E."/>
            <person name="Lipzen A."/>
            <person name="Maire R."/>
            <person name="Meier B."/>
            <person name="Mihaltcheva S."/>
            <person name="Molinier V."/>
            <person name="Murat C."/>
            <person name="Poggeler S."/>
            <person name="Quandt C.A."/>
            <person name="Sperisen C."/>
            <person name="Tritt A."/>
            <person name="Tisserant E."/>
            <person name="Crous P.W."/>
            <person name="Henrissat B."/>
            <person name="Nehls U."/>
            <person name="Egli S."/>
            <person name="Spatafora J.W."/>
            <person name="Grigoriev I.V."/>
            <person name="Martin F.M."/>
        </authorList>
    </citation>
    <scope>NUCLEOTIDE SEQUENCE [LARGE SCALE GENOMIC DNA]</scope>
    <source>
        <strain evidence="2 3">CBS 207.34</strain>
    </source>
</reference>
<accession>A0A8E2F2X2</accession>
<dbReference type="EMBL" id="KV749501">
    <property type="protein sequence ID" value="OCL09146.1"/>
    <property type="molecule type" value="Genomic_DNA"/>
</dbReference>
<feature type="compositionally biased region" description="Basic residues" evidence="1">
    <location>
        <begin position="249"/>
        <end position="260"/>
    </location>
</feature>
<sequence>MPSSAYAACAVGVYAWQAGANGRLCWFATAGGAVATAVTGNARAKRSRRWWWHPARTVLTTHVKPAAPGQRSGRQYRGGTDREPRGGQGGRKLSPLPRAEFLAVVAGRANFAREKERERVEGRGSVSVRDCPKGGLPPGAFTGCQRRKQCREKTTSGRLHRRGPDCQKGQNWQTARYLLPTCQNLPEPASLPRARALLAGESASSFVPGSSGAGAVAAASKRIVKISNAQLQPYESDRPGRAQSNNKLRSPRLSRRLQRSQHRDGLEWGYPSANLYHQHSPSKNNVLSCPATAALRQATAAPPPVDAVHDLPGLATAELAAPQPHQQGPAPPRATPTPLWRYFGPKSGNADASRQVTPNQLLTSLAVTLRHPQSPVTLHSAPLS</sequence>
<feature type="region of interest" description="Disordered" evidence="1">
    <location>
        <begin position="63"/>
        <end position="94"/>
    </location>
</feature>
<feature type="non-terminal residue" evidence="2">
    <location>
        <position position="1"/>
    </location>
</feature>
<name>A0A8E2F2X2_9PEZI</name>
<evidence type="ECO:0000256" key="1">
    <source>
        <dbReference type="SAM" id="MobiDB-lite"/>
    </source>
</evidence>
<dbReference type="Proteomes" id="UP000250140">
    <property type="component" value="Unassembled WGS sequence"/>
</dbReference>
<feature type="region of interest" description="Disordered" evidence="1">
    <location>
        <begin position="230"/>
        <end position="263"/>
    </location>
</feature>
<gene>
    <name evidence="2" type="ORF">AOQ84DRAFT_221189</name>
</gene>
<keyword evidence="3" id="KW-1185">Reference proteome</keyword>